<dbReference type="EMBL" id="PQXK01000013">
    <property type="protein sequence ID" value="TGO42073.1"/>
    <property type="molecule type" value="Genomic_DNA"/>
</dbReference>
<dbReference type="Proteomes" id="UP000297814">
    <property type="component" value="Unassembled WGS sequence"/>
</dbReference>
<proteinExistence type="predicted"/>
<reference evidence="1 2" key="1">
    <citation type="submission" date="2017-12" db="EMBL/GenBank/DDBJ databases">
        <title>Comparative genomics of Botrytis spp.</title>
        <authorList>
            <person name="Valero-Jimenez C.A."/>
            <person name="Tapia P."/>
            <person name="Veloso J."/>
            <person name="Silva-Moreno E."/>
            <person name="Staats M."/>
            <person name="Valdes J.H."/>
            <person name="Van Kan J.A.L."/>
        </authorList>
    </citation>
    <scope>NUCLEOTIDE SEQUENCE [LARGE SCALE GENOMIC DNA]</scope>
    <source>
        <strain evidence="1 2">Bh0001</strain>
    </source>
</reference>
<protein>
    <submittedName>
        <fullName evidence="1">Uncharacterized protein</fullName>
    </submittedName>
</protein>
<dbReference type="AlphaFoldDB" id="A0A4Z1HAB2"/>
<gene>
    <name evidence="1" type="ORF">BHYA_0013g00770</name>
</gene>
<evidence type="ECO:0000313" key="2">
    <source>
        <dbReference type="Proteomes" id="UP000297814"/>
    </source>
</evidence>
<evidence type="ECO:0000313" key="1">
    <source>
        <dbReference type="EMBL" id="TGO42073.1"/>
    </source>
</evidence>
<keyword evidence="2" id="KW-1185">Reference proteome</keyword>
<name>A0A4Z1HAB2_9HELO</name>
<comment type="caution">
    <text evidence="1">The sequence shown here is derived from an EMBL/GenBank/DDBJ whole genome shotgun (WGS) entry which is preliminary data.</text>
</comment>
<sequence length="94" mass="10572">MPSTETIEIVRHYTSIWGLTTRVAVVDAVATASIALPLSSDICELSYSHDVANVHPRPQLFFLVLWMNVIFAVFGSQREVRSLIDDLTERPLED</sequence>
<accession>A0A4Z1HAB2</accession>
<organism evidence="1 2">
    <name type="scientific">Botrytis hyacinthi</name>
    <dbReference type="NCBI Taxonomy" id="278943"/>
    <lineage>
        <taxon>Eukaryota</taxon>
        <taxon>Fungi</taxon>
        <taxon>Dikarya</taxon>
        <taxon>Ascomycota</taxon>
        <taxon>Pezizomycotina</taxon>
        <taxon>Leotiomycetes</taxon>
        <taxon>Helotiales</taxon>
        <taxon>Sclerotiniaceae</taxon>
        <taxon>Botrytis</taxon>
    </lineage>
</organism>